<evidence type="ECO:0000256" key="9">
    <source>
        <dbReference type="RuleBase" id="RU003946"/>
    </source>
</evidence>
<dbReference type="RefSeq" id="WP_105051004.1">
    <property type="nucleotide sequence ID" value="NZ_BMYG01000004.1"/>
</dbReference>
<gene>
    <name evidence="11" type="ORF">BTO11_02000</name>
</gene>
<dbReference type="CDD" id="cd16012">
    <property type="entry name" value="ALP"/>
    <property type="match status" value="1"/>
</dbReference>
<feature type="binding site" evidence="8">
    <location>
        <position position="137"/>
    </location>
    <ligand>
        <name>Mg(2+)</name>
        <dbReference type="ChEBI" id="CHEBI:18420"/>
    </ligand>
</feature>
<evidence type="ECO:0000256" key="2">
    <source>
        <dbReference type="ARBA" id="ARBA00022553"/>
    </source>
</evidence>
<sequence length="433" mass="47261">MKKTILIACLALLTNACSNEGTNAAQAPKNIIMVVADGTGPAYTTAYRYYNDDPTTQAIEETVFDRHLVGMASTYPARVSGYVTDSAAAATALSTGVKSYNGAIGVDVDKKPVQTVLEYAKLSGKKTGVVVTSQINHATPASYLAHNESRKNYDAIANSYIDEGIKADVYLGGGWSYFIRDDRNLVDEFKTAGFHYVDSYDQLANVPDDKPLLGLFGNTGLPWSLDDTNPQRLSVMTKAATDQLENKKGFFMLVEASQVDWAGHSNDIAAAMGEMTDLATTMEYLEQYVKDHPDTLVVMTADHSTGGLTVAANGKYEWNPEYLRTMTQSPSAITKTLLDSEINKKLVEELLHFTITDEELVFLQQAKVEKSSDKQVYKIVKAIIDQRTNTGWTSGGHTGIDVQVFAMGAGSEMFRGKIDNTDIAKKIFSLLGK</sequence>
<accession>A0A2S7URH1</accession>
<proteinExistence type="inferred from homology"/>
<keyword evidence="6 8" id="KW-0460">Magnesium</keyword>
<evidence type="ECO:0000313" key="12">
    <source>
        <dbReference type="Proteomes" id="UP000239007"/>
    </source>
</evidence>
<dbReference type="GO" id="GO:0004035">
    <property type="term" value="F:alkaline phosphatase activity"/>
    <property type="evidence" value="ECO:0007669"/>
    <property type="project" value="TreeGrafter"/>
</dbReference>
<feature type="binding site" evidence="8">
    <location>
        <position position="260"/>
    </location>
    <ligand>
        <name>Zn(2+)</name>
        <dbReference type="ChEBI" id="CHEBI:29105"/>
        <label>2</label>
    </ligand>
</feature>
<feature type="binding site" evidence="8">
    <location>
        <position position="264"/>
    </location>
    <ligand>
        <name>Zn(2+)</name>
        <dbReference type="ChEBI" id="CHEBI:29105"/>
        <label>2</label>
    </ligand>
</feature>
<keyword evidence="4" id="KW-0378">Hydrolase</keyword>
<evidence type="ECO:0000256" key="8">
    <source>
        <dbReference type="PIRSR" id="PIRSR601952-2"/>
    </source>
</evidence>
<feature type="binding site" evidence="8">
    <location>
        <position position="37"/>
    </location>
    <ligand>
        <name>Zn(2+)</name>
        <dbReference type="ChEBI" id="CHEBI:29105"/>
        <label>2</label>
    </ligand>
</feature>
<dbReference type="SUPFAM" id="SSF53649">
    <property type="entry name" value="Alkaline phosphatase-like"/>
    <property type="match status" value="1"/>
</dbReference>
<dbReference type="InterPro" id="IPR018299">
    <property type="entry name" value="Alkaline_phosphatase_AS"/>
</dbReference>
<feature type="binding site" evidence="8">
    <location>
        <position position="37"/>
    </location>
    <ligand>
        <name>Mg(2+)</name>
        <dbReference type="ChEBI" id="CHEBI:18420"/>
    </ligand>
</feature>
<feature type="chain" id="PRO_5015461347" evidence="10">
    <location>
        <begin position="19"/>
        <end position="433"/>
    </location>
</feature>
<dbReference type="InterPro" id="IPR017850">
    <property type="entry name" value="Alkaline_phosphatase_core_sf"/>
</dbReference>
<dbReference type="AlphaFoldDB" id="A0A2S7URH1"/>
<feature type="binding site" evidence="8">
    <location>
        <position position="302"/>
    </location>
    <ligand>
        <name>Zn(2+)</name>
        <dbReference type="ChEBI" id="CHEBI:29105"/>
        <label>2</label>
    </ligand>
</feature>
<dbReference type="PRINTS" id="PR00113">
    <property type="entry name" value="ALKPHPHTASE"/>
</dbReference>
<dbReference type="PROSITE" id="PS00123">
    <property type="entry name" value="ALKALINE_PHOSPHATASE"/>
    <property type="match status" value="1"/>
</dbReference>
<feature type="active site" description="Phosphoserine intermediate" evidence="7">
    <location>
        <position position="86"/>
    </location>
</feature>
<dbReference type="SMART" id="SM00098">
    <property type="entry name" value="alkPPc"/>
    <property type="match status" value="1"/>
</dbReference>
<keyword evidence="3 8" id="KW-0479">Metal-binding</keyword>
<keyword evidence="5 8" id="KW-0862">Zinc</keyword>
<evidence type="ECO:0000256" key="1">
    <source>
        <dbReference type="ARBA" id="ARBA00005984"/>
    </source>
</evidence>
<comment type="caution">
    <text evidence="11">The sequence shown here is derived from an EMBL/GenBank/DDBJ whole genome shotgun (WGS) entry which is preliminary data.</text>
</comment>
<feature type="binding site" evidence="8">
    <location>
        <position position="139"/>
    </location>
    <ligand>
        <name>Mg(2+)</name>
        <dbReference type="ChEBI" id="CHEBI:18420"/>
    </ligand>
</feature>
<evidence type="ECO:0000256" key="5">
    <source>
        <dbReference type="ARBA" id="ARBA00022833"/>
    </source>
</evidence>
<reference evidence="11 12" key="1">
    <citation type="submission" date="2016-12" db="EMBL/GenBank/DDBJ databases">
        <title>Diversity of luminous bacteria.</title>
        <authorList>
            <person name="Yoshizawa S."/>
            <person name="Kogure K."/>
        </authorList>
    </citation>
    <scope>NUCLEOTIDE SEQUENCE [LARGE SCALE GENOMIC DNA]</scope>
    <source>
        <strain evidence="11 12">SA4-48</strain>
    </source>
</reference>
<evidence type="ECO:0000256" key="10">
    <source>
        <dbReference type="SAM" id="SignalP"/>
    </source>
</evidence>
<dbReference type="EMBL" id="MSCH01000003">
    <property type="protein sequence ID" value="PQJ52543.1"/>
    <property type="molecule type" value="Genomic_DNA"/>
</dbReference>
<keyword evidence="2" id="KW-0597">Phosphoprotein</keyword>
<feature type="binding site" evidence="8">
    <location>
        <position position="397"/>
    </location>
    <ligand>
        <name>Zn(2+)</name>
        <dbReference type="ChEBI" id="CHEBI:29105"/>
        <label>2</label>
    </ligand>
</feature>
<dbReference type="PANTHER" id="PTHR11596">
    <property type="entry name" value="ALKALINE PHOSPHATASE"/>
    <property type="match status" value="1"/>
</dbReference>
<comment type="similarity">
    <text evidence="1 9">Belongs to the alkaline phosphatase family.</text>
</comment>
<dbReference type="PANTHER" id="PTHR11596:SF5">
    <property type="entry name" value="ALKALINE PHOSPHATASE"/>
    <property type="match status" value="1"/>
</dbReference>
<feature type="binding site" evidence="8">
    <location>
        <position position="255"/>
    </location>
    <ligand>
        <name>Mg(2+)</name>
        <dbReference type="ChEBI" id="CHEBI:18420"/>
    </ligand>
</feature>
<evidence type="ECO:0000256" key="4">
    <source>
        <dbReference type="ARBA" id="ARBA00022801"/>
    </source>
</evidence>
<evidence type="ECO:0000256" key="7">
    <source>
        <dbReference type="PIRSR" id="PIRSR601952-1"/>
    </source>
</evidence>
<evidence type="ECO:0000256" key="6">
    <source>
        <dbReference type="ARBA" id="ARBA00022842"/>
    </source>
</evidence>
<dbReference type="GO" id="GO:0046872">
    <property type="term" value="F:metal ion binding"/>
    <property type="evidence" value="ECO:0007669"/>
    <property type="project" value="UniProtKB-KW"/>
</dbReference>
<evidence type="ECO:0000313" key="11">
    <source>
        <dbReference type="EMBL" id="PQJ52543.1"/>
    </source>
</evidence>
<organism evidence="11 12">
    <name type="scientific">Psychrosphaera saromensis</name>
    <dbReference type="NCBI Taxonomy" id="716813"/>
    <lineage>
        <taxon>Bacteria</taxon>
        <taxon>Pseudomonadati</taxon>
        <taxon>Pseudomonadota</taxon>
        <taxon>Gammaproteobacteria</taxon>
        <taxon>Alteromonadales</taxon>
        <taxon>Pseudoalteromonadaceae</taxon>
        <taxon>Psychrosphaera</taxon>
    </lineage>
</organism>
<evidence type="ECO:0000256" key="3">
    <source>
        <dbReference type="ARBA" id="ARBA00022723"/>
    </source>
</evidence>
<comment type="cofactor">
    <cofactor evidence="8">
        <name>Mg(2+)</name>
        <dbReference type="ChEBI" id="CHEBI:18420"/>
    </cofactor>
    <text evidence="8">Binds 1 Mg(2+) ion.</text>
</comment>
<keyword evidence="12" id="KW-1185">Reference proteome</keyword>
<protein>
    <submittedName>
        <fullName evidence="11">Alkaline phosphatase</fullName>
    </submittedName>
</protein>
<dbReference type="InterPro" id="IPR001952">
    <property type="entry name" value="Alkaline_phosphatase"/>
</dbReference>
<feature type="signal peptide" evidence="10">
    <location>
        <begin position="1"/>
        <end position="18"/>
    </location>
</feature>
<dbReference type="Gene3D" id="3.40.720.10">
    <property type="entry name" value="Alkaline Phosphatase, subunit A"/>
    <property type="match status" value="1"/>
</dbReference>
<feature type="binding site" evidence="8">
    <location>
        <position position="303"/>
    </location>
    <ligand>
        <name>Zn(2+)</name>
        <dbReference type="ChEBI" id="CHEBI:29105"/>
        <label>2</label>
    </ligand>
</feature>
<comment type="cofactor">
    <cofactor evidence="8">
        <name>Zn(2+)</name>
        <dbReference type="ChEBI" id="CHEBI:29105"/>
    </cofactor>
    <text evidence="8">Binds 2 Zn(2+) ions.</text>
</comment>
<keyword evidence="10" id="KW-0732">Signal</keyword>
<dbReference type="Pfam" id="PF00245">
    <property type="entry name" value="Alk_phosphatase"/>
    <property type="match status" value="1"/>
</dbReference>
<dbReference type="OrthoDB" id="9794455at2"/>
<dbReference type="Proteomes" id="UP000239007">
    <property type="component" value="Unassembled WGS sequence"/>
</dbReference>
<dbReference type="Gene3D" id="1.10.60.40">
    <property type="match status" value="1"/>
</dbReference>
<name>A0A2S7URH1_9GAMM</name>